<dbReference type="WBParaSite" id="MBELARI_LOCUS5532">
    <property type="protein sequence ID" value="MBELARI_LOCUS5532"/>
    <property type="gene ID" value="MBELARI_LOCUS5532"/>
</dbReference>
<dbReference type="PANTHER" id="PTHR46396:SF2">
    <property type="entry name" value="ILEI_PANDER DOMAIN-CONTAINING PROTEIN"/>
    <property type="match status" value="1"/>
</dbReference>
<proteinExistence type="predicted"/>
<accession>A0AAF3J9X7</accession>
<protein>
    <recommendedName>
        <fullName evidence="1">ILEI/PANDER domain-containing protein</fullName>
    </recommendedName>
</protein>
<keyword evidence="2" id="KW-1185">Reference proteome</keyword>
<evidence type="ECO:0000313" key="2">
    <source>
        <dbReference type="Proteomes" id="UP000887575"/>
    </source>
</evidence>
<dbReference type="InterPro" id="IPR052463">
    <property type="entry name" value="O-linked_mannose_GnT"/>
</dbReference>
<feature type="domain" description="ILEI/PANDER" evidence="1">
    <location>
        <begin position="114"/>
        <end position="198"/>
    </location>
</feature>
<dbReference type="InterPro" id="IPR039477">
    <property type="entry name" value="ILEI/PANDER_dom"/>
</dbReference>
<dbReference type="GO" id="GO:0000139">
    <property type="term" value="C:Golgi membrane"/>
    <property type="evidence" value="ECO:0007669"/>
    <property type="project" value="TreeGrafter"/>
</dbReference>
<evidence type="ECO:0000313" key="3">
    <source>
        <dbReference type="WBParaSite" id="MBELARI_LOCUS5532"/>
    </source>
</evidence>
<dbReference type="InterPro" id="IPR029044">
    <property type="entry name" value="Nucleotide-diphossugar_trans"/>
</dbReference>
<reference evidence="3" key="1">
    <citation type="submission" date="2024-02" db="UniProtKB">
        <authorList>
            <consortium name="WormBaseParasite"/>
        </authorList>
    </citation>
    <scope>IDENTIFICATION</scope>
</reference>
<dbReference type="GO" id="GO:0016266">
    <property type="term" value="P:protein O-linked glycosylation via N-acetyl-galactosamine"/>
    <property type="evidence" value="ECO:0007669"/>
    <property type="project" value="TreeGrafter"/>
</dbReference>
<dbReference type="GO" id="GO:0047223">
    <property type="term" value="F:beta-1,3-galactosyl-O-glycosyl-glycoprotein beta-1,3-N-acetylglucosaminyltransferase activity"/>
    <property type="evidence" value="ECO:0007669"/>
    <property type="project" value="TreeGrafter"/>
</dbReference>
<dbReference type="PANTHER" id="PTHR46396">
    <property type="entry name" value="PROTEIN O-LINKED-MANNOSE BETA-1,2-N-ACETYLGLUCOSAMINYLTRANSFERASE 1"/>
    <property type="match status" value="1"/>
</dbReference>
<dbReference type="Proteomes" id="UP000887575">
    <property type="component" value="Unassembled WGS sequence"/>
</dbReference>
<evidence type="ECO:0000259" key="1">
    <source>
        <dbReference type="Pfam" id="PF15711"/>
    </source>
</evidence>
<name>A0AAF3J9X7_9BILA</name>
<dbReference type="Pfam" id="PF15711">
    <property type="entry name" value="ILEI"/>
    <property type="match status" value="2"/>
</dbReference>
<feature type="domain" description="ILEI/PANDER" evidence="1">
    <location>
        <begin position="315"/>
        <end position="402"/>
    </location>
</feature>
<dbReference type="CDD" id="cd13936">
    <property type="entry name" value="PANDER_like"/>
    <property type="match status" value="1"/>
</dbReference>
<dbReference type="AlphaFoldDB" id="A0AAF3J9X7"/>
<sequence length="812" mass="91741">MLPRLASQRVLAVCLLLCTILLLTRIAFFTPETNADRIRSVSHGNQPFVHPKSLNELEKAASMEQKLDVTICEFDPECKSPELVVKLGTETHHSSPFGCLNDIKIFEAKDLKKGLNVVVLSEELMVEKLMTFDVEKTDEKLISWLQDFREHRAILVVSLGDVAEHISPDARKLLSLFGAKKIHDWRHGDAYALLGQWGLVEGNALEMTSPLSEEISPASMLNDCYGFPLGDLRNVSYLQNGGVVRVDESILADFLEPVRSDVRLGEFWENCGRDQPCGSEEMPMHFYSGQNKDDTPKMCVAEKYVFSKDLNAGGRGLNVAVIDPKSRAVVRVGHFDTYEQESSGLERFLDLVEPGQIVAAVSFDEASTMLSEMAKRILYELGSSMIDRIKFRAAWYFVGQKGINAYTPFEDLNYPTGNNWATPIKTWICVPISLSGHKDSMMRVVRQNIPKRHFCAKYDGHDGFCNDKVVDTPITPRPLLKTERHTDPIFNVPIIIATGIDFNSLRVTLESVMAQPGINTQMLLVAHNSQYKEAADLATLFHAKPLSLNASSDYNEIVRMSVEAAFALFPKATEVIVIEEDTVLTNDFLSSVSQLLPIFRADQKIAIIQGFNYNGFLRLSHDPHLIYRVENHSPAYAYLMKRDAYTRGIRWNPDCCHRLHHWSMKDWEALVFDLSRSSITNPDSNVGATDLPVKKAERRASDSEYELDLKPISTQENYQASIFERMRNSTVFGANQTSLWSSCKEGGFSTLIDNLFAGMDQSDFVIEYTTNEELGHLLDCFNAVHFPDFVPGKFRKFTRFFIDDIHVILRRV</sequence>
<dbReference type="Gene3D" id="3.90.550.10">
    <property type="entry name" value="Spore Coat Polysaccharide Biosynthesis Protein SpsA, Chain A"/>
    <property type="match status" value="1"/>
</dbReference>
<dbReference type="SUPFAM" id="SSF53448">
    <property type="entry name" value="Nucleotide-diphospho-sugar transferases"/>
    <property type="match status" value="1"/>
</dbReference>
<organism evidence="2 3">
    <name type="scientific">Mesorhabditis belari</name>
    <dbReference type="NCBI Taxonomy" id="2138241"/>
    <lineage>
        <taxon>Eukaryota</taxon>
        <taxon>Metazoa</taxon>
        <taxon>Ecdysozoa</taxon>
        <taxon>Nematoda</taxon>
        <taxon>Chromadorea</taxon>
        <taxon>Rhabditida</taxon>
        <taxon>Rhabditina</taxon>
        <taxon>Rhabditomorpha</taxon>
        <taxon>Rhabditoidea</taxon>
        <taxon>Rhabditidae</taxon>
        <taxon>Mesorhabditinae</taxon>
        <taxon>Mesorhabditis</taxon>
    </lineage>
</organism>
<dbReference type="PROSITE" id="PS52031">
    <property type="entry name" value="GG_LECTIN"/>
    <property type="match status" value="2"/>
</dbReference>